<dbReference type="GO" id="GO:0005829">
    <property type="term" value="C:cytosol"/>
    <property type="evidence" value="ECO:0007669"/>
    <property type="project" value="TreeGrafter"/>
</dbReference>
<dbReference type="InterPro" id="IPR031168">
    <property type="entry name" value="G_TrmE"/>
</dbReference>
<dbReference type="Pfam" id="PF10396">
    <property type="entry name" value="TrmE_N"/>
    <property type="match status" value="1"/>
</dbReference>
<evidence type="ECO:0000259" key="8">
    <source>
        <dbReference type="PROSITE" id="PS51709"/>
    </source>
</evidence>
<keyword evidence="4 6" id="KW-0630">Potassium</keyword>
<feature type="binding site" evidence="6">
    <location>
        <position position="22"/>
    </location>
    <ligand>
        <name>(6S)-5-formyl-5,6,7,8-tetrahydrofolate</name>
        <dbReference type="ChEBI" id="CHEBI:57457"/>
    </ligand>
</feature>
<evidence type="ECO:0000256" key="2">
    <source>
        <dbReference type="ARBA" id="ARBA00022694"/>
    </source>
</evidence>
<feature type="binding site" evidence="6">
    <location>
        <position position="245"/>
    </location>
    <ligand>
        <name>K(+)</name>
        <dbReference type="ChEBI" id="CHEBI:29103"/>
    </ligand>
</feature>
<evidence type="ECO:0000256" key="7">
    <source>
        <dbReference type="RuleBase" id="RU003313"/>
    </source>
</evidence>
<evidence type="ECO:0000313" key="9">
    <source>
        <dbReference type="EMBL" id="AGY92829.1"/>
    </source>
</evidence>
<dbReference type="NCBIfam" id="TIGR00450">
    <property type="entry name" value="mnmE_trmE_thdF"/>
    <property type="match status" value="1"/>
</dbReference>
<dbReference type="InterPro" id="IPR027368">
    <property type="entry name" value="MnmE_dom2"/>
</dbReference>
<keyword evidence="6" id="KW-0479">Metal-binding</keyword>
<feature type="binding site" evidence="6">
    <location>
        <position position="243"/>
    </location>
    <ligand>
        <name>K(+)</name>
        <dbReference type="ChEBI" id="CHEBI:29103"/>
    </ligand>
</feature>
<evidence type="ECO:0000256" key="6">
    <source>
        <dbReference type="HAMAP-Rule" id="MF_00379"/>
    </source>
</evidence>
<feature type="binding site" evidence="6">
    <location>
        <position position="248"/>
    </location>
    <ligand>
        <name>K(+)</name>
        <dbReference type="ChEBI" id="CHEBI:29103"/>
    </ligand>
</feature>
<feature type="binding site" evidence="6">
    <location>
        <begin position="268"/>
        <end position="271"/>
    </location>
    <ligand>
        <name>GTP</name>
        <dbReference type="ChEBI" id="CHEBI:37565"/>
    </ligand>
</feature>
<dbReference type="EC" id="3.6.-.-" evidence="6"/>
<feature type="binding site" evidence="6">
    <location>
        <position position="228"/>
    </location>
    <ligand>
        <name>Mg(2+)</name>
        <dbReference type="ChEBI" id="CHEBI:18420"/>
    </ligand>
</feature>
<dbReference type="GO" id="GO:0005525">
    <property type="term" value="F:GTP binding"/>
    <property type="evidence" value="ECO:0007669"/>
    <property type="project" value="UniProtKB-UniRule"/>
</dbReference>
<evidence type="ECO:0000256" key="4">
    <source>
        <dbReference type="ARBA" id="ARBA00022958"/>
    </source>
</evidence>
<dbReference type="CDD" id="cd14858">
    <property type="entry name" value="TrmE_N"/>
    <property type="match status" value="1"/>
</dbReference>
<dbReference type="EMBL" id="CP005990">
    <property type="protein sequence ID" value="AGY92829.1"/>
    <property type="molecule type" value="Genomic_DNA"/>
</dbReference>
<keyword evidence="5 6" id="KW-0342">GTP-binding</keyword>
<organism evidence="9 10">
    <name type="scientific">Spiribacter curvatus</name>
    <dbReference type="NCBI Taxonomy" id="1335757"/>
    <lineage>
        <taxon>Bacteria</taxon>
        <taxon>Pseudomonadati</taxon>
        <taxon>Pseudomonadota</taxon>
        <taxon>Gammaproteobacteria</taxon>
        <taxon>Chromatiales</taxon>
        <taxon>Ectothiorhodospiraceae</taxon>
        <taxon>Spiribacter</taxon>
    </lineage>
</organism>
<dbReference type="PANTHER" id="PTHR42714:SF2">
    <property type="entry name" value="TRNA MODIFICATION GTPASE GTPBP3, MITOCHONDRIAL"/>
    <property type="match status" value="1"/>
</dbReference>
<proteinExistence type="inferred from homology"/>
<sequence>MSDATICAVATPPGRGGIGVIRLSGPATASLIEAMVGALPSPRRASFRRFAGDDGAAIDEGLVLWFPGPQSFTGEDVAELHGHGGPVVMDRLLQRLLALGAELAAPGEFSHRAYLNGRIDLTRAEAIADLIEAGSESAARAAVRSLQGEFARTVERLVQRLTDLRVHLEAGIDFADEPLEGLALDGVLERIEAIAADVAETRQAAGRGQQLQEGLTVVIAGRPNAGKSSLLNALAGRDAAIVTALAGTTRDVLDTYLHIDGLPLRVLDTAGLRQGGDVVEQEGVRRARQAMQQADRILLVEDDAAAGTDPGVADPQTDLPSAVPVTTVINKIDLSGRSAGVADDGLAVSALTGEGMAALREHLRASLGEDDSEAVFIARRRHLQSLDAAAAGVDEALEAARAGAGEELIAESLGQAQQSLGEITGAVTTEDLLGRIFSTFCIGK</sequence>
<evidence type="ECO:0000256" key="3">
    <source>
        <dbReference type="ARBA" id="ARBA00022741"/>
    </source>
</evidence>
<dbReference type="InterPro" id="IPR018948">
    <property type="entry name" value="GTP-bd_TrmE_N"/>
</dbReference>
<dbReference type="OrthoDB" id="9805918at2"/>
<keyword evidence="2 6" id="KW-0819">tRNA processing</keyword>
<feature type="binding site" evidence="6">
    <location>
        <position position="224"/>
    </location>
    <ligand>
        <name>K(+)</name>
        <dbReference type="ChEBI" id="CHEBI:29103"/>
    </ligand>
</feature>
<comment type="cofactor">
    <cofactor evidence="6">
        <name>K(+)</name>
        <dbReference type="ChEBI" id="CHEBI:29103"/>
    </cofactor>
    <text evidence="6">Binds 1 potassium ion per subunit.</text>
</comment>
<comment type="function">
    <text evidence="6">Exhibits a very high intrinsic GTPase hydrolysis rate. Involved in the addition of a carboxymethylaminomethyl (cmnm) group at the wobble position (U34) of certain tRNAs, forming tRNA-cmnm(5)s(2)U34.</text>
</comment>
<feature type="binding site" evidence="6">
    <location>
        <begin position="243"/>
        <end position="249"/>
    </location>
    <ligand>
        <name>GTP</name>
        <dbReference type="ChEBI" id="CHEBI:37565"/>
    </ligand>
</feature>
<dbReference type="KEGG" id="spiu:SPICUR_09550"/>
<dbReference type="eggNOG" id="COG0486">
    <property type="taxonomic scope" value="Bacteria"/>
</dbReference>
<keyword evidence="6" id="KW-0378">Hydrolase</keyword>
<feature type="binding site" evidence="6">
    <location>
        <begin position="224"/>
        <end position="229"/>
    </location>
    <ligand>
        <name>GTP</name>
        <dbReference type="ChEBI" id="CHEBI:37565"/>
    </ligand>
</feature>
<dbReference type="GO" id="GO:0030488">
    <property type="term" value="P:tRNA methylation"/>
    <property type="evidence" value="ECO:0007669"/>
    <property type="project" value="TreeGrafter"/>
</dbReference>
<keyword evidence="10" id="KW-1185">Reference proteome</keyword>
<dbReference type="NCBIfam" id="TIGR00231">
    <property type="entry name" value="small_GTP"/>
    <property type="match status" value="1"/>
</dbReference>
<comment type="similarity">
    <text evidence="1 6 7">Belongs to the TRAFAC class TrmE-Era-EngA-EngB-Septin-like GTPase superfamily. TrmE GTPase family.</text>
</comment>
<comment type="subcellular location">
    <subcellularLocation>
        <location evidence="6">Cytoplasm</location>
    </subcellularLocation>
</comment>
<dbReference type="SUPFAM" id="SSF52540">
    <property type="entry name" value="P-loop containing nucleoside triphosphate hydrolases"/>
    <property type="match status" value="1"/>
</dbReference>
<name>U5T5L5_9GAMM</name>
<evidence type="ECO:0000313" key="10">
    <source>
        <dbReference type="Proteomes" id="UP000017640"/>
    </source>
</evidence>
<dbReference type="InterPro" id="IPR025867">
    <property type="entry name" value="MnmE_helical"/>
</dbReference>
<dbReference type="SUPFAM" id="SSF116878">
    <property type="entry name" value="TrmE connector domain"/>
    <property type="match status" value="1"/>
</dbReference>
<dbReference type="GO" id="GO:0003924">
    <property type="term" value="F:GTPase activity"/>
    <property type="evidence" value="ECO:0007669"/>
    <property type="project" value="UniProtKB-UniRule"/>
</dbReference>
<feature type="domain" description="TrmE-type G" evidence="8">
    <location>
        <begin position="214"/>
        <end position="368"/>
    </location>
</feature>
<dbReference type="PANTHER" id="PTHR42714">
    <property type="entry name" value="TRNA MODIFICATION GTPASE GTPBP3"/>
    <property type="match status" value="1"/>
</dbReference>
<keyword evidence="6" id="KW-0963">Cytoplasm</keyword>
<dbReference type="STRING" id="1335757.SPICUR_09550"/>
<dbReference type="InterPro" id="IPR027417">
    <property type="entry name" value="P-loop_NTPase"/>
</dbReference>
<dbReference type="PATRIC" id="fig|1335757.3.peg.1865"/>
<evidence type="ECO:0000256" key="5">
    <source>
        <dbReference type="ARBA" id="ARBA00023134"/>
    </source>
</evidence>
<dbReference type="InterPro" id="IPR005225">
    <property type="entry name" value="Small_GTP-bd"/>
</dbReference>
<dbReference type="InterPro" id="IPR004520">
    <property type="entry name" value="GTPase_MnmE"/>
</dbReference>
<dbReference type="RefSeq" id="WP_023368420.1">
    <property type="nucleotide sequence ID" value="NC_022664.1"/>
</dbReference>
<dbReference type="InterPro" id="IPR027266">
    <property type="entry name" value="TrmE/GcvT-like"/>
</dbReference>
<dbReference type="Proteomes" id="UP000017640">
    <property type="component" value="Chromosome"/>
</dbReference>
<dbReference type="Gene3D" id="3.40.50.300">
    <property type="entry name" value="P-loop containing nucleotide triphosphate hydrolases"/>
    <property type="match status" value="1"/>
</dbReference>
<feature type="binding site" evidence="6">
    <location>
        <position position="249"/>
    </location>
    <ligand>
        <name>Mg(2+)</name>
        <dbReference type="ChEBI" id="CHEBI:18420"/>
    </ligand>
</feature>
<dbReference type="CDD" id="cd04164">
    <property type="entry name" value="trmE"/>
    <property type="match status" value="1"/>
</dbReference>
<dbReference type="HAMAP" id="MF_00379">
    <property type="entry name" value="GTPase_MnmE"/>
    <property type="match status" value="1"/>
</dbReference>
<reference evidence="9 10" key="1">
    <citation type="journal article" date="2013" name="BMC Genomics">
        <title>Genomes of "Spiribacter", a streamlined, successful halophilic bacterium.</title>
        <authorList>
            <person name="Lopez-Perez M."/>
            <person name="Ghai R."/>
            <person name="Leon M.J."/>
            <person name="Rodriguez-Olmos A."/>
            <person name="Copa-Patino J.L."/>
            <person name="Soliveri J."/>
            <person name="Sanchez-Porro C."/>
            <person name="Ventosa A."/>
            <person name="Rodriguez-Valera F."/>
        </authorList>
    </citation>
    <scope>NUCLEOTIDE SEQUENCE [LARGE SCALE GENOMIC DNA]</scope>
    <source>
        <strain evidence="9 10">UAH-SP71</strain>
    </source>
</reference>
<dbReference type="NCBIfam" id="NF003661">
    <property type="entry name" value="PRK05291.1-3"/>
    <property type="match status" value="1"/>
</dbReference>
<dbReference type="PROSITE" id="PS51709">
    <property type="entry name" value="G_TRME"/>
    <property type="match status" value="1"/>
</dbReference>
<dbReference type="Gene3D" id="1.20.120.430">
    <property type="entry name" value="tRNA modification GTPase MnmE domain 2"/>
    <property type="match status" value="1"/>
</dbReference>
<dbReference type="GO" id="GO:0046872">
    <property type="term" value="F:metal ion binding"/>
    <property type="evidence" value="ECO:0007669"/>
    <property type="project" value="UniProtKB-KW"/>
</dbReference>
<evidence type="ECO:0000256" key="1">
    <source>
        <dbReference type="ARBA" id="ARBA00011043"/>
    </source>
</evidence>
<dbReference type="GO" id="GO:0002098">
    <property type="term" value="P:tRNA wobble uridine modification"/>
    <property type="evidence" value="ECO:0007669"/>
    <property type="project" value="TreeGrafter"/>
</dbReference>
<dbReference type="InterPro" id="IPR006073">
    <property type="entry name" value="GTP-bd"/>
</dbReference>
<keyword evidence="6" id="KW-0460">Magnesium</keyword>
<dbReference type="Pfam" id="PF12631">
    <property type="entry name" value="MnmE_helical"/>
    <property type="match status" value="1"/>
</dbReference>
<gene>
    <name evidence="6" type="primary">mnmE</name>
    <name evidence="6" type="synonym">trmE</name>
    <name evidence="9" type="ORF">SPICUR_09550</name>
</gene>
<dbReference type="Pfam" id="PF01926">
    <property type="entry name" value="MMR_HSR1"/>
    <property type="match status" value="1"/>
</dbReference>
<dbReference type="Gene3D" id="3.30.1360.120">
    <property type="entry name" value="Probable tRNA modification gtpase trme, domain 1"/>
    <property type="match status" value="1"/>
</dbReference>
<dbReference type="AlphaFoldDB" id="U5T5L5"/>
<feature type="binding site" evidence="6">
    <location>
        <position position="118"/>
    </location>
    <ligand>
        <name>(6S)-5-formyl-5,6,7,8-tetrahydrofolate</name>
        <dbReference type="ChEBI" id="CHEBI:57457"/>
    </ligand>
</feature>
<accession>U5T5L5</accession>
<feature type="binding site" evidence="6">
    <location>
        <position position="79"/>
    </location>
    <ligand>
        <name>(6S)-5-formyl-5,6,7,8-tetrahydrofolate</name>
        <dbReference type="ChEBI" id="CHEBI:57457"/>
    </ligand>
</feature>
<protein>
    <recommendedName>
        <fullName evidence="6">tRNA modification GTPase MnmE</fullName>
        <ecNumber evidence="6">3.6.-.-</ecNumber>
    </recommendedName>
</protein>
<comment type="caution">
    <text evidence="6">Lacks conserved residue(s) required for the propagation of feature annotation.</text>
</comment>
<feature type="binding site" evidence="6">
    <location>
        <position position="444"/>
    </location>
    <ligand>
        <name>(6S)-5-formyl-5,6,7,8-tetrahydrofolate</name>
        <dbReference type="ChEBI" id="CHEBI:57457"/>
    </ligand>
</feature>
<dbReference type="HOGENOM" id="CLU_019624_4_1_6"/>
<keyword evidence="3 6" id="KW-0547">Nucleotide-binding</keyword>
<comment type="subunit">
    <text evidence="6">Homodimer. Heterotetramer of two MnmE and two MnmG subunits.</text>
</comment>